<feature type="region of interest" description="Disordered" evidence="1">
    <location>
        <begin position="36"/>
        <end position="65"/>
    </location>
</feature>
<dbReference type="InterPro" id="IPR044822">
    <property type="entry name" value="Myb_DNA-bind_4"/>
</dbReference>
<gene>
    <name evidence="3" type="ORF">CCAM_LOCUS6756</name>
</gene>
<keyword evidence="4" id="KW-1185">Reference proteome</keyword>
<dbReference type="PANTHER" id="PTHR47211:SF2">
    <property type="entry name" value="TRIHELIX TRANSCRIPTION FACTOR ASR3"/>
    <property type="match status" value="1"/>
</dbReference>
<reference evidence="3 4" key="1">
    <citation type="submission" date="2018-04" db="EMBL/GenBank/DDBJ databases">
        <authorList>
            <person name="Vogel A."/>
        </authorList>
    </citation>
    <scope>NUCLEOTIDE SEQUENCE [LARGE SCALE GENOMIC DNA]</scope>
</reference>
<feature type="region of interest" description="Disordered" evidence="1">
    <location>
        <begin position="224"/>
        <end position="321"/>
    </location>
</feature>
<dbReference type="OrthoDB" id="1865198at2759"/>
<protein>
    <recommendedName>
        <fullName evidence="2">Myb-like domain-containing protein</fullName>
    </recommendedName>
</protein>
<sequence>MLNAVTTVPPFSTPLSFFQNLPFPMALEGLSLARTPPVDADPEAPGGGRHVAVNGGGDDGAKTPRLPRWTRQEILVLIQGKRVVESRVRRGRAAGMEFGSAQVEPKWAAVSSYCLRHGVNRGPVQCRKRWSNLAGDFKKIREWEAQTKDETESFWVMRNDLRRERKLPGFFDREVYDILDGGDCEELTARLALALGPSAEAGAEEPEAETLFDSGRSAAAEDGLFSDFEPSGQEETGFASPGKELLPEKEPKPTTIPAPIPISEQQYEPFSQHTPAKGAIHQKRPTTTEPGIGSGPEGRKRKRNVTGAGEEEEEETENLQQQLLKALERNGKLLSSQLEAQNEHMQLDREQRKDHVNSLISVLNKLSDALGKIADKL</sequence>
<organism evidence="3 4">
    <name type="scientific">Cuscuta campestris</name>
    <dbReference type="NCBI Taxonomy" id="132261"/>
    <lineage>
        <taxon>Eukaryota</taxon>
        <taxon>Viridiplantae</taxon>
        <taxon>Streptophyta</taxon>
        <taxon>Embryophyta</taxon>
        <taxon>Tracheophyta</taxon>
        <taxon>Spermatophyta</taxon>
        <taxon>Magnoliopsida</taxon>
        <taxon>eudicotyledons</taxon>
        <taxon>Gunneridae</taxon>
        <taxon>Pentapetalae</taxon>
        <taxon>asterids</taxon>
        <taxon>lamiids</taxon>
        <taxon>Solanales</taxon>
        <taxon>Convolvulaceae</taxon>
        <taxon>Cuscuteae</taxon>
        <taxon>Cuscuta</taxon>
        <taxon>Cuscuta subgen. Grammica</taxon>
        <taxon>Cuscuta sect. Cleistogrammica</taxon>
    </lineage>
</organism>
<feature type="compositionally biased region" description="Gly residues" evidence="1">
    <location>
        <begin position="45"/>
        <end position="58"/>
    </location>
</feature>
<feature type="domain" description="Myb-like" evidence="2">
    <location>
        <begin position="68"/>
        <end position="134"/>
    </location>
</feature>
<dbReference type="InterPro" id="IPR001005">
    <property type="entry name" value="SANT/Myb"/>
</dbReference>
<dbReference type="PANTHER" id="PTHR47211">
    <property type="entry name" value="TRIHELIX TRANSCRIPTION FACTOR ASR3"/>
    <property type="match status" value="1"/>
</dbReference>
<dbReference type="PROSITE" id="PS50090">
    <property type="entry name" value="MYB_LIKE"/>
    <property type="match status" value="1"/>
</dbReference>
<evidence type="ECO:0000259" key="2">
    <source>
        <dbReference type="PROSITE" id="PS50090"/>
    </source>
</evidence>
<dbReference type="Proteomes" id="UP000595140">
    <property type="component" value="Unassembled WGS sequence"/>
</dbReference>
<evidence type="ECO:0000256" key="1">
    <source>
        <dbReference type="SAM" id="MobiDB-lite"/>
    </source>
</evidence>
<dbReference type="EMBL" id="OOIL02000450">
    <property type="protein sequence ID" value="VFQ64980.1"/>
    <property type="molecule type" value="Genomic_DNA"/>
</dbReference>
<evidence type="ECO:0000313" key="3">
    <source>
        <dbReference type="EMBL" id="VFQ64980.1"/>
    </source>
</evidence>
<name>A0A484KI04_9ASTE</name>
<evidence type="ECO:0000313" key="4">
    <source>
        <dbReference type="Proteomes" id="UP000595140"/>
    </source>
</evidence>
<feature type="compositionally biased region" description="Polar residues" evidence="1">
    <location>
        <begin position="263"/>
        <end position="274"/>
    </location>
</feature>
<dbReference type="AlphaFoldDB" id="A0A484KI04"/>
<dbReference type="Pfam" id="PF13837">
    <property type="entry name" value="Myb_DNA-bind_4"/>
    <property type="match status" value="1"/>
</dbReference>
<accession>A0A484KI04</accession>
<dbReference type="Gene3D" id="1.10.10.60">
    <property type="entry name" value="Homeodomain-like"/>
    <property type="match status" value="1"/>
</dbReference>
<proteinExistence type="predicted"/>